<dbReference type="Gene3D" id="1.10.510.10">
    <property type="entry name" value="Transferase(Phosphotransferase) domain 1"/>
    <property type="match status" value="1"/>
</dbReference>
<evidence type="ECO:0000313" key="12">
    <source>
        <dbReference type="Proteomes" id="UP000299102"/>
    </source>
</evidence>
<dbReference type="GO" id="GO:0004713">
    <property type="term" value="F:protein tyrosine kinase activity"/>
    <property type="evidence" value="ECO:0007669"/>
    <property type="project" value="UniProtKB-KW"/>
</dbReference>
<dbReference type="SUPFAM" id="SSF56112">
    <property type="entry name" value="Protein kinase-like (PK-like)"/>
    <property type="match status" value="1"/>
</dbReference>
<evidence type="ECO:0000256" key="2">
    <source>
        <dbReference type="ARBA" id="ARBA00022679"/>
    </source>
</evidence>
<evidence type="ECO:0000256" key="3">
    <source>
        <dbReference type="ARBA" id="ARBA00022741"/>
    </source>
</evidence>
<keyword evidence="12" id="KW-1185">Reference proteome</keyword>
<dbReference type="InterPro" id="IPR011009">
    <property type="entry name" value="Kinase-like_dom_sf"/>
</dbReference>
<protein>
    <submittedName>
        <fullName evidence="11">Dual specificity mitogen-activated protein kinase kinase dSOR1</fullName>
    </submittedName>
</protein>
<evidence type="ECO:0000256" key="1">
    <source>
        <dbReference type="ARBA" id="ARBA00022527"/>
    </source>
</evidence>
<evidence type="ECO:0000256" key="6">
    <source>
        <dbReference type="ARBA" id="ARBA00023137"/>
    </source>
</evidence>
<keyword evidence="6" id="KW-0829">Tyrosine-protein kinase</keyword>
<evidence type="ECO:0000313" key="11">
    <source>
        <dbReference type="EMBL" id="GBP97591.1"/>
    </source>
</evidence>
<keyword evidence="1" id="KW-0723">Serine/threonine-protein kinase</keyword>
<dbReference type="GO" id="GO:0004674">
    <property type="term" value="F:protein serine/threonine kinase activity"/>
    <property type="evidence" value="ECO:0007669"/>
    <property type="project" value="UniProtKB-KW"/>
</dbReference>
<dbReference type="EMBL" id="BGZK01002965">
    <property type="protein sequence ID" value="GBP97591.1"/>
    <property type="molecule type" value="Genomic_DNA"/>
</dbReference>
<evidence type="ECO:0000256" key="5">
    <source>
        <dbReference type="ARBA" id="ARBA00022840"/>
    </source>
</evidence>
<feature type="domain" description="Protein kinase" evidence="10">
    <location>
        <begin position="1"/>
        <end position="202"/>
    </location>
</feature>
<evidence type="ECO:0000256" key="9">
    <source>
        <dbReference type="ARBA" id="ARBA00051693"/>
    </source>
</evidence>
<comment type="caution">
    <text evidence="11">The sequence shown here is derived from an EMBL/GenBank/DDBJ whole genome shotgun (WGS) entry which is preliminary data.</text>
</comment>
<dbReference type="STRING" id="151549.A0A4C2A9Q3"/>
<evidence type="ECO:0000259" key="10">
    <source>
        <dbReference type="PROSITE" id="PS50011"/>
    </source>
</evidence>
<dbReference type="OrthoDB" id="10252354at2759"/>
<sequence>MSKNKLNLTLPPWMHQRLLHSLLDKPKTSIEALTETLEELEMDDTARKRIKVFLSQKKIGELSDDDLEKLGELGSGNGGVVMKPERLQGTHYSVQSDIWSLGLSLVEMAIGMYPIPPPDAKTIAAIFDEKNEDGTQAVVEPKVMAIFELLDYIVNEPPPRLEHDVFTDDFKEFVDICLKKNPDERADLKTLLVIKSKFNSYVRSQVQFAAAVSTTKFTILKMLVEQAQFFNVRSRRQS</sequence>
<evidence type="ECO:0000256" key="8">
    <source>
        <dbReference type="ARBA" id="ARBA00049299"/>
    </source>
</evidence>
<comment type="catalytic activity">
    <reaction evidence="9">
        <text>L-tyrosyl-[protein] + ATP = O-phospho-L-tyrosyl-[protein] + ADP + H(+)</text>
        <dbReference type="Rhea" id="RHEA:10596"/>
        <dbReference type="Rhea" id="RHEA-COMP:10136"/>
        <dbReference type="Rhea" id="RHEA-COMP:20101"/>
        <dbReference type="ChEBI" id="CHEBI:15378"/>
        <dbReference type="ChEBI" id="CHEBI:30616"/>
        <dbReference type="ChEBI" id="CHEBI:46858"/>
        <dbReference type="ChEBI" id="CHEBI:61978"/>
        <dbReference type="ChEBI" id="CHEBI:456216"/>
        <dbReference type="EC" id="2.7.12.2"/>
    </reaction>
</comment>
<organism evidence="11 12">
    <name type="scientific">Eumeta variegata</name>
    <name type="common">Bagworm moth</name>
    <name type="synonym">Eumeta japonica</name>
    <dbReference type="NCBI Taxonomy" id="151549"/>
    <lineage>
        <taxon>Eukaryota</taxon>
        <taxon>Metazoa</taxon>
        <taxon>Ecdysozoa</taxon>
        <taxon>Arthropoda</taxon>
        <taxon>Hexapoda</taxon>
        <taxon>Insecta</taxon>
        <taxon>Pterygota</taxon>
        <taxon>Neoptera</taxon>
        <taxon>Endopterygota</taxon>
        <taxon>Lepidoptera</taxon>
        <taxon>Glossata</taxon>
        <taxon>Ditrysia</taxon>
        <taxon>Tineoidea</taxon>
        <taxon>Psychidae</taxon>
        <taxon>Oiketicinae</taxon>
        <taxon>Eumeta</taxon>
    </lineage>
</organism>
<proteinExistence type="predicted"/>
<comment type="catalytic activity">
    <reaction evidence="7">
        <text>L-seryl-[protein] + ATP = O-phospho-L-seryl-[protein] + ADP + H(+)</text>
        <dbReference type="Rhea" id="RHEA:17989"/>
        <dbReference type="Rhea" id="RHEA-COMP:9863"/>
        <dbReference type="Rhea" id="RHEA-COMP:11604"/>
        <dbReference type="ChEBI" id="CHEBI:15378"/>
        <dbReference type="ChEBI" id="CHEBI:29999"/>
        <dbReference type="ChEBI" id="CHEBI:30616"/>
        <dbReference type="ChEBI" id="CHEBI:83421"/>
        <dbReference type="ChEBI" id="CHEBI:456216"/>
        <dbReference type="EC" id="2.7.12.2"/>
    </reaction>
</comment>
<dbReference type="GO" id="GO:0004708">
    <property type="term" value="F:MAP kinase kinase activity"/>
    <property type="evidence" value="ECO:0007669"/>
    <property type="project" value="UniProtKB-EC"/>
</dbReference>
<reference evidence="11 12" key="1">
    <citation type="journal article" date="2019" name="Commun. Biol.">
        <title>The bagworm genome reveals a unique fibroin gene that provides high tensile strength.</title>
        <authorList>
            <person name="Kono N."/>
            <person name="Nakamura H."/>
            <person name="Ohtoshi R."/>
            <person name="Tomita M."/>
            <person name="Numata K."/>
            <person name="Arakawa K."/>
        </authorList>
    </citation>
    <scope>NUCLEOTIDE SEQUENCE [LARGE SCALE GENOMIC DNA]</scope>
</reference>
<dbReference type="Pfam" id="PF00069">
    <property type="entry name" value="Pkinase"/>
    <property type="match status" value="1"/>
</dbReference>
<keyword evidence="4 11" id="KW-0418">Kinase</keyword>
<dbReference type="InterPro" id="IPR000719">
    <property type="entry name" value="Prot_kinase_dom"/>
</dbReference>
<dbReference type="InterPro" id="IPR050915">
    <property type="entry name" value="MAP_kinase_kinase"/>
</dbReference>
<dbReference type="Proteomes" id="UP000299102">
    <property type="component" value="Unassembled WGS sequence"/>
</dbReference>
<gene>
    <name evidence="11" type="primary">Dsor1</name>
    <name evidence="11" type="ORF">EVAR_72667_1</name>
</gene>
<comment type="catalytic activity">
    <reaction evidence="8">
        <text>L-threonyl-[protein] + ATP = O-phospho-L-threonyl-[protein] + ADP + H(+)</text>
        <dbReference type="Rhea" id="RHEA:46608"/>
        <dbReference type="Rhea" id="RHEA-COMP:11060"/>
        <dbReference type="Rhea" id="RHEA-COMP:11605"/>
        <dbReference type="ChEBI" id="CHEBI:15378"/>
        <dbReference type="ChEBI" id="CHEBI:30013"/>
        <dbReference type="ChEBI" id="CHEBI:30616"/>
        <dbReference type="ChEBI" id="CHEBI:61977"/>
        <dbReference type="ChEBI" id="CHEBI:456216"/>
        <dbReference type="EC" id="2.7.12.2"/>
    </reaction>
</comment>
<dbReference type="PROSITE" id="PS50011">
    <property type="entry name" value="PROTEIN_KINASE_DOM"/>
    <property type="match status" value="1"/>
</dbReference>
<dbReference type="GO" id="GO:0005524">
    <property type="term" value="F:ATP binding"/>
    <property type="evidence" value="ECO:0007669"/>
    <property type="project" value="UniProtKB-KW"/>
</dbReference>
<dbReference type="PANTHER" id="PTHR47448">
    <property type="entry name" value="DUAL SPECIFICITY MITOGEN-ACTIVATED PROTEIN KINASE KINASE DSOR1-LIKE PROTEIN"/>
    <property type="match status" value="1"/>
</dbReference>
<keyword evidence="3" id="KW-0547">Nucleotide-binding</keyword>
<evidence type="ECO:0000256" key="7">
    <source>
        <dbReference type="ARBA" id="ARBA00049014"/>
    </source>
</evidence>
<keyword evidence="2" id="KW-0808">Transferase</keyword>
<accession>A0A4C2A9Q3</accession>
<name>A0A4C2A9Q3_EUMVA</name>
<keyword evidence="5" id="KW-0067">ATP-binding</keyword>
<dbReference type="PANTHER" id="PTHR47448:SF1">
    <property type="entry name" value="SERINE_THREONINE-PROTEIN KINASE STE7 HOMOLOG"/>
    <property type="match status" value="1"/>
</dbReference>
<evidence type="ECO:0000256" key="4">
    <source>
        <dbReference type="ARBA" id="ARBA00022777"/>
    </source>
</evidence>
<dbReference type="AlphaFoldDB" id="A0A4C2A9Q3"/>